<dbReference type="NCBIfam" id="TIGR02294">
    <property type="entry name" value="nickel_nikA"/>
    <property type="match status" value="1"/>
</dbReference>
<dbReference type="Gene3D" id="3.40.190.10">
    <property type="entry name" value="Periplasmic binding protein-like II"/>
    <property type="match status" value="1"/>
</dbReference>
<dbReference type="InterPro" id="IPR000914">
    <property type="entry name" value="SBP_5_dom"/>
</dbReference>
<dbReference type="PIRSF" id="PIRSF002741">
    <property type="entry name" value="MppA"/>
    <property type="match status" value="1"/>
</dbReference>
<protein>
    <submittedName>
        <fullName evidence="3">Nickel ABC transporter substrate-binding protein</fullName>
    </submittedName>
</protein>
<dbReference type="GO" id="GO:0015833">
    <property type="term" value="P:peptide transport"/>
    <property type="evidence" value="ECO:0007669"/>
    <property type="project" value="TreeGrafter"/>
</dbReference>
<dbReference type="InterPro" id="IPR030678">
    <property type="entry name" value="Peptide/Ni-bd"/>
</dbReference>
<dbReference type="Proteomes" id="UP000671879">
    <property type="component" value="Chromosome"/>
</dbReference>
<organism evidence="3 4">
    <name type="scientific">Aminithiophilus ramosus</name>
    <dbReference type="NCBI Taxonomy" id="3029084"/>
    <lineage>
        <taxon>Bacteria</taxon>
        <taxon>Thermotogati</taxon>
        <taxon>Synergistota</taxon>
        <taxon>Synergistia</taxon>
        <taxon>Synergistales</taxon>
        <taxon>Aminithiophilaceae</taxon>
        <taxon>Aminithiophilus</taxon>
    </lineage>
</organism>
<dbReference type="AlphaFoldDB" id="A0A9Q7ACV3"/>
<dbReference type="InterPro" id="IPR039424">
    <property type="entry name" value="SBP_5"/>
</dbReference>
<evidence type="ECO:0000313" key="3">
    <source>
        <dbReference type="EMBL" id="QTX32538.1"/>
    </source>
</evidence>
<evidence type="ECO:0000313" key="4">
    <source>
        <dbReference type="Proteomes" id="UP000671879"/>
    </source>
</evidence>
<dbReference type="Gene3D" id="3.10.105.10">
    <property type="entry name" value="Dipeptide-binding Protein, Domain 3"/>
    <property type="match status" value="1"/>
</dbReference>
<feature type="chain" id="PRO_5040401941" evidence="1">
    <location>
        <begin position="24"/>
        <end position="526"/>
    </location>
</feature>
<feature type="signal peptide" evidence="1">
    <location>
        <begin position="1"/>
        <end position="23"/>
    </location>
</feature>
<dbReference type="GO" id="GO:0016151">
    <property type="term" value="F:nickel cation binding"/>
    <property type="evidence" value="ECO:0007669"/>
    <property type="project" value="InterPro"/>
</dbReference>
<proteinExistence type="predicted"/>
<accession>A0A9Q7ACV3</accession>
<gene>
    <name evidence="3" type="primary">nikA</name>
    <name evidence="3" type="ORF">KAR29_00905</name>
</gene>
<feature type="domain" description="Solute-binding protein family 5" evidence="2">
    <location>
        <begin position="72"/>
        <end position="437"/>
    </location>
</feature>
<evidence type="ECO:0000256" key="1">
    <source>
        <dbReference type="SAM" id="SignalP"/>
    </source>
</evidence>
<dbReference type="RefSeq" id="WP_274373778.1">
    <property type="nucleotide sequence ID" value="NZ_CP072943.1"/>
</dbReference>
<dbReference type="PANTHER" id="PTHR30290:SF37">
    <property type="entry name" value="NICKEL-BINDING PERIPLASMIC PROTEIN"/>
    <property type="match status" value="1"/>
</dbReference>
<evidence type="ECO:0000259" key="2">
    <source>
        <dbReference type="Pfam" id="PF00496"/>
    </source>
</evidence>
<dbReference type="GO" id="GO:0015675">
    <property type="term" value="P:nickel cation transport"/>
    <property type="evidence" value="ECO:0007669"/>
    <property type="project" value="InterPro"/>
</dbReference>
<dbReference type="Pfam" id="PF00496">
    <property type="entry name" value="SBP_bac_5"/>
    <property type="match status" value="1"/>
</dbReference>
<keyword evidence="1" id="KW-0732">Signal</keyword>
<dbReference type="PANTHER" id="PTHR30290">
    <property type="entry name" value="PERIPLASMIC BINDING COMPONENT OF ABC TRANSPORTER"/>
    <property type="match status" value="1"/>
</dbReference>
<dbReference type="SUPFAM" id="SSF53850">
    <property type="entry name" value="Periplasmic binding protein-like II"/>
    <property type="match status" value="1"/>
</dbReference>
<dbReference type="CDD" id="cd08489">
    <property type="entry name" value="PBP2_NikA"/>
    <property type="match status" value="1"/>
</dbReference>
<dbReference type="GO" id="GO:1904680">
    <property type="term" value="F:peptide transmembrane transporter activity"/>
    <property type="evidence" value="ECO:0007669"/>
    <property type="project" value="TreeGrafter"/>
</dbReference>
<sequence length="526" mass="59295">MKKVCLALSLVLASLFLGVLSLAAPSSASEKETLVYVNFRDIRDLNPHLYGGELYAQNLLYESLVKITPDGIEPWLAESWEISDDGRVYTFHLRRDVAFSDGEPFDAAAAKANFDAVLDNIERHGWLEMVRLMEGVDAVDDHTLRIRLKEPYFPMLTELGVTRPMRFISPRCMKEGTTKKGVTGHIGTGPYVLAENVVDQQATFVRNENYWGEKPSIRTIKVRVIPDNQTRVLALEKGEIDLIYGKNMIDADTLERFRGKKGFVTSLSDPVSTRMLLLNTTKGALTQREVRQALQHAVDKKALSEGIFNGIESPADTVLARTVPYCDVDLKSYAFDLEAAGRLLDEAGWVREAGRPFRSRQGETLQMTLLYNSNSVSEKTLSEYFQSLWAELGVDLKILGEEEQSYRDRQKAGDFDIVFNISWGTPYDPQSFLSAMRTVVYGDYAAQQGLACKADLDDRIARVLVTTDADRRQELFTSILTTLHEEAVYLPLTYERNRAIFSDRVLGVTYNPSQFEVPFEKMSLAD</sequence>
<dbReference type="KEGG" id="aram:KAR29_00905"/>
<dbReference type="GO" id="GO:0020037">
    <property type="term" value="F:heme binding"/>
    <property type="evidence" value="ECO:0007669"/>
    <property type="project" value="InterPro"/>
</dbReference>
<dbReference type="GO" id="GO:0043190">
    <property type="term" value="C:ATP-binding cassette (ABC) transporter complex"/>
    <property type="evidence" value="ECO:0007669"/>
    <property type="project" value="InterPro"/>
</dbReference>
<dbReference type="InterPro" id="IPR011980">
    <property type="entry name" value="CntA-like"/>
</dbReference>
<dbReference type="EMBL" id="CP072943">
    <property type="protein sequence ID" value="QTX32538.1"/>
    <property type="molecule type" value="Genomic_DNA"/>
</dbReference>
<keyword evidence="4" id="KW-1185">Reference proteome</keyword>
<name>A0A9Q7ACV3_9BACT</name>
<dbReference type="GO" id="GO:0030288">
    <property type="term" value="C:outer membrane-bounded periplasmic space"/>
    <property type="evidence" value="ECO:0007669"/>
    <property type="project" value="TreeGrafter"/>
</dbReference>
<reference evidence="4" key="1">
    <citation type="submission" date="2021-04" db="EMBL/GenBank/DDBJ databases">
        <title>A novel Synergistetes isolate from a pyrite-forming mixed culture.</title>
        <authorList>
            <person name="Bunk B."/>
            <person name="Sproer C."/>
            <person name="Spring S."/>
            <person name="Pester M."/>
        </authorList>
    </citation>
    <scope>NUCLEOTIDE SEQUENCE [LARGE SCALE GENOMIC DNA]</scope>
    <source>
        <strain evidence="4">J.5.4.2-T.3.5.2</strain>
    </source>
</reference>